<evidence type="ECO:0000256" key="8">
    <source>
        <dbReference type="ARBA" id="ARBA00023136"/>
    </source>
</evidence>
<dbReference type="GO" id="GO:0005743">
    <property type="term" value="C:mitochondrial inner membrane"/>
    <property type="evidence" value="ECO:0007669"/>
    <property type="project" value="TreeGrafter"/>
</dbReference>
<keyword evidence="6 9" id="KW-1133">Transmembrane helix</keyword>
<dbReference type="Proteomes" id="UP001501940">
    <property type="component" value="Chromosome 16"/>
</dbReference>
<dbReference type="GO" id="GO:0006865">
    <property type="term" value="P:amino acid transport"/>
    <property type="evidence" value="ECO:0007669"/>
    <property type="project" value="UniProtKB-KW"/>
</dbReference>
<dbReference type="PANTHER" id="PTHR11153:SF3">
    <property type="entry name" value="SIDEROFLEXIN-4"/>
    <property type="match status" value="1"/>
</dbReference>
<dbReference type="PANTHER" id="PTHR11153">
    <property type="entry name" value="SIDEROFLEXIN"/>
    <property type="match status" value="1"/>
</dbReference>
<evidence type="ECO:0000256" key="9">
    <source>
        <dbReference type="SAM" id="Phobius"/>
    </source>
</evidence>
<keyword evidence="3" id="KW-0813">Transport</keyword>
<protein>
    <recommendedName>
        <fullName evidence="12">Sideroflexin 4</fullName>
    </recommendedName>
</protein>
<accession>A0AAQ5XKZ7</accession>
<feature type="transmembrane region" description="Helical" evidence="9">
    <location>
        <begin position="237"/>
        <end position="254"/>
    </location>
</feature>
<dbReference type="AlphaFoldDB" id="A0AAQ5XKZ7"/>
<feature type="transmembrane region" description="Helical" evidence="9">
    <location>
        <begin position="144"/>
        <end position="165"/>
    </location>
</feature>
<dbReference type="GeneTree" id="ENSGT01030000234641"/>
<feature type="transmembrane region" description="Helical" evidence="9">
    <location>
        <begin position="266"/>
        <end position="290"/>
    </location>
</feature>
<keyword evidence="7" id="KW-0496">Mitochondrion</keyword>
<keyword evidence="4 9" id="KW-0812">Transmembrane</keyword>
<evidence type="ECO:0000256" key="7">
    <source>
        <dbReference type="ARBA" id="ARBA00023128"/>
    </source>
</evidence>
<reference evidence="10 11" key="1">
    <citation type="submission" date="2022-01" db="EMBL/GenBank/DDBJ databases">
        <title>A chromosome-scale genome assembly of the false clownfish, Amphiprion ocellaris.</title>
        <authorList>
            <person name="Ryu T."/>
        </authorList>
    </citation>
    <scope>NUCLEOTIDE SEQUENCE [LARGE SCALE GENOMIC DNA]</scope>
</reference>
<dbReference type="GO" id="GO:1990542">
    <property type="term" value="P:mitochondrial transmembrane transport"/>
    <property type="evidence" value="ECO:0007669"/>
    <property type="project" value="TreeGrafter"/>
</dbReference>
<keyword evidence="8 9" id="KW-0472">Membrane</keyword>
<keyword evidence="11" id="KW-1185">Reference proteome</keyword>
<dbReference type="Ensembl" id="ENSAOCT00000056915.1">
    <property type="protein sequence ID" value="ENSAOCP00000040035.1"/>
    <property type="gene ID" value="ENSAOCG00000028047.1"/>
</dbReference>
<evidence type="ECO:0000256" key="2">
    <source>
        <dbReference type="ARBA" id="ARBA00005974"/>
    </source>
</evidence>
<evidence type="ECO:0000256" key="6">
    <source>
        <dbReference type="ARBA" id="ARBA00022989"/>
    </source>
</evidence>
<evidence type="ECO:0008006" key="12">
    <source>
        <dbReference type="Google" id="ProtNLM"/>
    </source>
</evidence>
<sequence>QTQPTPVTIRGTGGGHKPQSFFRRLQTWINLLDPTLLLSSDPEIQKAHTLIGSSKPQDKKDESALTLSLSSVHADSGAALPLVFRPPAFLPIAAPLVVASLLPQSSVKPALFWQFLLQSYCAGFNHANRNSSTEQDKKASLKQLLLIAGTASYTSCAGALPQIFINRLGIRSPAVQTFFRSLFPIPLSAALAFFSVFTIRSEESETGIQVFDRNGNPVGISKAAAEKAVRETALSRAALFGTTAAVPNLLVLLLKRTRLFQRNSLLAAPFRHISVALVLGLMVPVSFSLFPQLGTIKREMLEEELQDRAAGGRLFYHRGL</sequence>
<feature type="transmembrane region" description="Helical" evidence="9">
    <location>
        <begin position="177"/>
        <end position="199"/>
    </location>
</feature>
<reference evidence="10" key="3">
    <citation type="submission" date="2025-09" db="UniProtKB">
        <authorList>
            <consortium name="Ensembl"/>
        </authorList>
    </citation>
    <scope>IDENTIFICATION</scope>
</reference>
<name>A0AAQ5XKZ7_AMPOC</name>
<dbReference type="Pfam" id="PF03820">
    <property type="entry name" value="SFXNs"/>
    <property type="match status" value="1"/>
</dbReference>
<evidence type="ECO:0000256" key="4">
    <source>
        <dbReference type="ARBA" id="ARBA00022692"/>
    </source>
</evidence>
<comment type="subcellular location">
    <subcellularLocation>
        <location evidence="1">Mitochondrion membrane</location>
        <topology evidence="1">Multi-pass membrane protein</topology>
    </subcellularLocation>
</comment>
<evidence type="ECO:0000256" key="3">
    <source>
        <dbReference type="ARBA" id="ARBA00022448"/>
    </source>
</evidence>
<proteinExistence type="inferred from homology"/>
<evidence type="ECO:0000313" key="11">
    <source>
        <dbReference type="Proteomes" id="UP001501940"/>
    </source>
</evidence>
<comment type="similarity">
    <text evidence="2">Belongs to the sideroflexin family.</text>
</comment>
<evidence type="ECO:0000256" key="5">
    <source>
        <dbReference type="ARBA" id="ARBA00022970"/>
    </source>
</evidence>
<dbReference type="GO" id="GO:0015075">
    <property type="term" value="F:monoatomic ion transmembrane transporter activity"/>
    <property type="evidence" value="ECO:0007669"/>
    <property type="project" value="InterPro"/>
</dbReference>
<reference evidence="10" key="2">
    <citation type="submission" date="2025-08" db="UniProtKB">
        <authorList>
            <consortium name="Ensembl"/>
        </authorList>
    </citation>
    <scope>IDENTIFICATION</scope>
</reference>
<organism evidence="10 11">
    <name type="scientific">Amphiprion ocellaris</name>
    <name type="common">Clown anemonefish</name>
    <dbReference type="NCBI Taxonomy" id="80972"/>
    <lineage>
        <taxon>Eukaryota</taxon>
        <taxon>Metazoa</taxon>
        <taxon>Chordata</taxon>
        <taxon>Craniata</taxon>
        <taxon>Vertebrata</taxon>
        <taxon>Euteleostomi</taxon>
        <taxon>Actinopterygii</taxon>
        <taxon>Neopterygii</taxon>
        <taxon>Teleostei</taxon>
        <taxon>Neoteleostei</taxon>
        <taxon>Acanthomorphata</taxon>
        <taxon>Ovalentaria</taxon>
        <taxon>Pomacentridae</taxon>
        <taxon>Amphiprion</taxon>
    </lineage>
</organism>
<keyword evidence="5" id="KW-0029">Amino-acid transport</keyword>
<evidence type="ECO:0000256" key="1">
    <source>
        <dbReference type="ARBA" id="ARBA00004225"/>
    </source>
</evidence>
<evidence type="ECO:0000313" key="10">
    <source>
        <dbReference type="Ensembl" id="ENSAOCP00000040035.1"/>
    </source>
</evidence>
<dbReference type="InterPro" id="IPR004686">
    <property type="entry name" value="Mtc"/>
</dbReference>
<gene>
    <name evidence="10" type="primary">SFXN4</name>
</gene>